<organism evidence="1 2">
    <name type="scientific">Anaerobutyricum hallii DSM 3353</name>
    <dbReference type="NCBI Taxonomy" id="411469"/>
    <lineage>
        <taxon>Bacteria</taxon>
        <taxon>Bacillati</taxon>
        <taxon>Bacillota</taxon>
        <taxon>Clostridia</taxon>
        <taxon>Lachnospirales</taxon>
        <taxon>Lachnospiraceae</taxon>
        <taxon>Anaerobutyricum</taxon>
    </lineage>
</organism>
<name>C0F041_9FIRM</name>
<accession>C0F041</accession>
<protein>
    <submittedName>
        <fullName evidence="1">Uncharacterized protein</fullName>
    </submittedName>
</protein>
<proteinExistence type="predicted"/>
<dbReference type="AlphaFoldDB" id="C0F041"/>
<comment type="caution">
    <text evidence="1">The sequence shown here is derived from an EMBL/GenBank/DDBJ whole genome shotgun (WGS) entry which is preliminary data.</text>
</comment>
<sequence>MDINYSLLFFLFYIKIDCPVNKNLVRGQKNEATWETKFQRIDTKMHKKNYYFYILKQQYECQTLMTQLFKKP</sequence>
<dbReference type="Proteomes" id="UP000003174">
    <property type="component" value="Unassembled WGS sequence"/>
</dbReference>
<dbReference type="EMBL" id="ACEP01000151">
    <property type="protein sequence ID" value="EEG35105.1"/>
    <property type="molecule type" value="Genomic_DNA"/>
</dbReference>
<evidence type="ECO:0000313" key="1">
    <source>
        <dbReference type="EMBL" id="EEG35105.1"/>
    </source>
</evidence>
<gene>
    <name evidence="1" type="ORF">EUBHAL_03052</name>
</gene>
<evidence type="ECO:0000313" key="2">
    <source>
        <dbReference type="Proteomes" id="UP000003174"/>
    </source>
</evidence>
<reference evidence="1 2" key="1">
    <citation type="submission" date="2009-01" db="EMBL/GenBank/DDBJ databases">
        <authorList>
            <person name="Fulton L."/>
            <person name="Clifton S."/>
            <person name="Fulton B."/>
            <person name="Xu J."/>
            <person name="Minx P."/>
            <person name="Pepin K.H."/>
            <person name="Johnson M."/>
            <person name="Bhonagiri V."/>
            <person name="Nash W.E."/>
            <person name="Mardis E.R."/>
            <person name="Wilson R.K."/>
        </authorList>
    </citation>
    <scope>NUCLEOTIDE SEQUENCE [LARGE SCALE GENOMIC DNA]</scope>
    <source>
        <strain evidence="1 2">DSM 3353</strain>
    </source>
</reference>
<reference evidence="1 2" key="2">
    <citation type="submission" date="2009-02" db="EMBL/GenBank/DDBJ databases">
        <title>Draft genome sequence of Eubacterium hallii (DSM 3353).</title>
        <authorList>
            <person name="Sudarsanam P."/>
            <person name="Ley R."/>
            <person name="Guruge J."/>
            <person name="Turnbaugh P.J."/>
            <person name="Mahowald M."/>
            <person name="Liep D."/>
            <person name="Gordon J."/>
        </authorList>
    </citation>
    <scope>NUCLEOTIDE SEQUENCE [LARGE SCALE GENOMIC DNA]</scope>
    <source>
        <strain evidence="1 2">DSM 3353</strain>
    </source>
</reference>